<feature type="transmembrane region" description="Helical" evidence="7">
    <location>
        <begin position="210"/>
        <end position="230"/>
    </location>
</feature>
<evidence type="ECO:0000256" key="2">
    <source>
        <dbReference type="ARBA" id="ARBA00009700"/>
    </source>
</evidence>
<dbReference type="Pfam" id="PF07851">
    <property type="entry name" value="TMEM120A-B"/>
    <property type="match status" value="1"/>
</dbReference>
<dbReference type="GO" id="GO:0016020">
    <property type="term" value="C:membrane"/>
    <property type="evidence" value="ECO:0007669"/>
    <property type="project" value="UniProtKB-SubCell"/>
</dbReference>
<keyword evidence="9" id="KW-1185">Reference proteome</keyword>
<evidence type="ECO:0000256" key="7">
    <source>
        <dbReference type="SAM" id="Phobius"/>
    </source>
</evidence>
<comment type="caution">
    <text evidence="8">The sequence shown here is derived from an EMBL/GenBank/DDBJ whole genome shotgun (WGS) entry which is preliminary data.</text>
</comment>
<keyword evidence="4 7" id="KW-1133">Transmembrane helix</keyword>
<dbReference type="PANTHER" id="PTHR21433:SF0">
    <property type="entry name" value="TRANSMEMBRANE PROTEIN 120 HOMOLOG"/>
    <property type="match status" value="1"/>
</dbReference>
<evidence type="ECO:0008006" key="10">
    <source>
        <dbReference type="Google" id="ProtNLM"/>
    </source>
</evidence>
<feature type="transmembrane region" description="Helical" evidence="7">
    <location>
        <begin position="269"/>
        <end position="293"/>
    </location>
</feature>
<gene>
    <name evidence="8" type="ORF">NDN08_006080</name>
</gene>
<keyword evidence="3 7" id="KW-0812">Transmembrane</keyword>
<evidence type="ECO:0000256" key="3">
    <source>
        <dbReference type="ARBA" id="ARBA00022692"/>
    </source>
</evidence>
<sequence length="338" mass="39524">MVVASDKKSMAMAEKIIENQSIQNVMMAETEKMRDELKISAEELQRKLVELSDYSDKYEAQVAKFKKNLKEVSSSGAGEEIVETMRTDLNTVSKLLPITGGPFVELFLGKMNVRFAMKKERLQFKSEYELFKQKLSFVFLILSMVSLMLNMRWVHIFLQLFLSYYYVTIAIRENILRENGSNIKSWWIQHHYLMVGCGVVLMTWPPTDSYHQFSLILHAFGLYVSFLQIFQTRYQMARLYTQRALGKAGEMDVVNTDTRDTHWIGSVKLLLPMVWFGHMFQLHLAIYAFRIWLRFPKEIHPLCVSMFNLAMFLGNFSTTLIVLREKAKNRTVNNKKTQ</sequence>
<feature type="transmembrane region" description="Helical" evidence="7">
    <location>
        <begin position="134"/>
        <end position="150"/>
    </location>
</feature>
<evidence type="ECO:0000256" key="4">
    <source>
        <dbReference type="ARBA" id="ARBA00022989"/>
    </source>
</evidence>
<evidence type="ECO:0000256" key="6">
    <source>
        <dbReference type="SAM" id="Coils"/>
    </source>
</evidence>
<evidence type="ECO:0000256" key="1">
    <source>
        <dbReference type="ARBA" id="ARBA00004141"/>
    </source>
</evidence>
<dbReference type="PANTHER" id="PTHR21433">
    <property type="entry name" value="TRANSMEMBRANE PROTEIN INDUCED BY TUMOR NECROSIS FACTOR ALPHA"/>
    <property type="match status" value="1"/>
</dbReference>
<name>A0AAV8UJN0_9RHOD</name>
<feature type="transmembrane region" description="Helical" evidence="7">
    <location>
        <begin position="299"/>
        <end position="323"/>
    </location>
</feature>
<dbReference type="Proteomes" id="UP001157974">
    <property type="component" value="Unassembled WGS sequence"/>
</dbReference>
<proteinExistence type="inferred from homology"/>
<comment type="similarity">
    <text evidence="2">Belongs to the TMEM120 family.</text>
</comment>
<keyword evidence="6" id="KW-0175">Coiled coil</keyword>
<protein>
    <recommendedName>
        <fullName evidence="10">Glycerophosphocholine acyltransferase 1</fullName>
    </recommendedName>
</protein>
<accession>A0AAV8UJN0</accession>
<evidence type="ECO:0000313" key="8">
    <source>
        <dbReference type="EMBL" id="KAJ8902760.1"/>
    </source>
</evidence>
<feature type="coiled-coil region" evidence="6">
    <location>
        <begin position="27"/>
        <end position="75"/>
    </location>
</feature>
<dbReference type="InterPro" id="IPR012926">
    <property type="entry name" value="TMEM120A/B"/>
</dbReference>
<evidence type="ECO:0000256" key="5">
    <source>
        <dbReference type="ARBA" id="ARBA00023136"/>
    </source>
</evidence>
<keyword evidence="5 7" id="KW-0472">Membrane</keyword>
<reference evidence="8 9" key="1">
    <citation type="journal article" date="2023" name="Nat. Commun.">
        <title>Origin of minicircular mitochondrial genomes in red algae.</title>
        <authorList>
            <person name="Lee Y."/>
            <person name="Cho C.H."/>
            <person name="Lee Y.M."/>
            <person name="Park S.I."/>
            <person name="Yang J.H."/>
            <person name="West J.A."/>
            <person name="Bhattacharya D."/>
            <person name="Yoon H.S."/>
        </authorList>
    </citation>
    <scope>NUCLEOTIDE SEQUENCE [LARGE SCALE GENOMIC DNA]</scope>
    <source>
        <strain evidence="8 9">CCMP1338</strain>
        <tissue evidence="8">Whole cell</tissue>
    </source>
</reference>
<comment type="subcellular location">
    <subcellularLocation>
        <location evidence="1">Membrane</location>
        <topology evidence="1">Multi-pass membrane protein</topology>
    </subcellularLocation>
</comment>
<dbReference type="EMBL" id="JAMWBK010000008">
    <property type="protein sequence ID" value="KAJ8902760.1"/>
    <property type="molecule type" value="Genomic_DNA"/>
</dbReference>
<organism evidence="8 9">
    <name type="scientific">Rhodosorus marinus</name>
    <dbReference type="NCBI Taxonomy" id="101924"/>
    <lineage>
        <taxon>Eukaryota</taxon>
        <taxon>Rhodophyta</taxon>
        <taxon>Stylonematophyceae</taxon>
        <taxon>Stylonematales</taxon>
        <taxon>Stylonemataceae</taxon>
        <taxon>Rhodosorus</taxon>
    </lineage>
</organism>
<dbReference type="AlphaFoldDB" id="A0AAV8UJN0"/>
<evidence type="ECO:0000313" key="9">
    <source>
        <dbReference type="Proteomes" id="UP001157974"/>
    </source>
</evidence>